<name>A0A7S4F0Q6_CHRCT</name>
<protein>
    <recommendedName>
        <fullName evidence="2">Voltage-dependent anion-selective channel protein 2</fullName>
    </recommendedName>
</protein>
<dbReference type="Gene3D" id="2.40.160.10">
    <property type="entry name" value="Porin"/>
    <property type="match status" value="1"/>
</dbReference>
<dbReference type="AlphaFoldDB" id="A0A7S4F0Q6"/>
<reference evidence="1" key="1">
    <citation type="submission" date="2021-01" db="EMBL/GenBank/DDBJ databases">
        <authorList>
            <person name="Corre E."/>
            <person name="Pelletier E."/>
            <person name="Niang G."/>
            <person name="Scheremetjew M."/>
            <person name="Finn R."/>
            <person name="Kale V."/>
            <person name="Holt S."/>
            <person name="Cochrane G."/>
            <person name="Meng A."/>
            <person name="Brown T."/>
            <person name="Cohen L."/>
        </authorList>
    </citation>
    <scope>NUCLEOTIDE SEQUENCE</scope>
    <source>
        <strain evidence="1">CCMP645</strain>
    </source>
</reference>
<dbReference type="EMBL" id="HBIZ01027461">
    <property type="protein sequence ID" value="CAE0764805.1"/>
    <property type="molecule type" value="Transcribed_RNA"/>
</dbReference>
<proteinExistence type="predicted"/>
<evidence type="ECO:0000313" key="1">
    <source>
        <dbReference type="EMBL" id="CAE0764805.1"/>
    </source>
</evidence>
<dbReference type="GO" id="GO:0005741">
    <property type="term" value="C:mitochondrial outer membrane"/>
    <property type="evidence" value="ECO:0007669"/>
    <property type="project" value="InterPro"/>
</dbReference>
<gene>
    <name evidence="1" type="ORF">PCAR00345_LOCUS17417</name>
</gene>
<dbReference type="CDD" id="cd07306">
    <property type="entry name" value="Porin3_VDAC"/>
    <property type="match status" value="1"/>
</dbReference>
<evidence type="ECO:0008006" key="2">
    <source>
        <dbReference type="Google" id="ProtNLM"/>
    </source>
</evidence>
<dbReference type="InterPro" id="IPR027246">
    <property type="entry name" value="Porin_Euk/Tom40"/>
</dbReference>
<sequence>MGKSATPFKDIGKSCSDLLSKDFKVGKNTVEVKTKTANGVTFTPLATKSGDSVSGSLAAKYLFPFGVSAETTLTTAGTLATQLEGAVAKGMILTVDAETGKSAALASGKATLDYKKDMMTCKASYDYYKGEAAAAASGTYGAITVGGSLDYSVPKSAMTKYAAAAEFSAADYSVAAKLSEVLAKADSKTYECSYFHKVSPAMQVGTEVKMAKGKDVGLAFGCMYKVDKDTTVKSKVDADGILSASYKQKVSSMTTLTLAATVDTVNLNESSKHKFGMAVNITP</sequence>
<dbReference type="PANTHER" id="PTHR11743:SF70">
    <property type="entry name" value="GH26960P-RELATED"/>
    <property type="match status" value="1"/>
</dbReference>
<dbReference type="InterPro" id="IPR001925">
    <property type="entry name" value="Porin_Euk"/>
</dbReference>
<dbReference type="GO" id="GO:0008308">
    <property type="term" value="F:voltage-gated monoatomic anion channel activity"/>
    <property type="evidence" value="ECO:0007669"/>
    <property type="project" value="InterPro"/>
</dbReference>
<dbReference type="PANTHER" id="PTHR11743">
    <property type="entry name" value="VOLTAGE-DEPENDENT ANION-SELECTIVE CHANNEL"/>
    <property type="match status" value="1"/>
</dbReference>
<dbReference type="Pfam" id="PF01459">
    <property type="entry name" value="Porin_3"/>
    <property type="match status" value="1"/>
</dbReference>
<dbReference type="InterPro" id="IPR023614">
    <property type="entry name" value="Porin_dom_sf"/>
</dbReference>
<accession>A0A7S4F0Q6</accession>
<organism evidence="1">
    <name type="scientific">Chrysotila carterae</name>
    <name type="common">Marine alga</name>
    <name type="synonym">Syracosphaera carterae</name>
    <dbReference type="NCBI Taxonomy" id="13221"/>
    <lineage>
        <taxon>Eukaryota</taxon>
        <taxon>Haptista</taxon>
        <taxon>Haptophyta</taxon>
        <taxon>Prymnesiophyceae</taxon>
        <taxon>Isochrysidales</taxon>
        <taxon>Isochrysidaceae</taxon>
        <taxon>Chrysotila</taxon>
    </lineage>
</organism>